<gene>
    <name evidence="8" type="ORF">FKY71_02885</name>
</gene>
<evidence type="ECO:0000256" key="2">
    <source>
        <dbReference type="ARBA" id="ARBA00022448"/>
    </source>
</evidence>
<proteinExistence type="predicted"/>
<dbReference type="Pfam" id="PF03547">
    <property type="entry name" value="Mem_trans"/>
    <property type="match status" value="2"/>
</dbReference>
<evidence type="ECO:0000313" key="9">
    <source>
        <dbReference type="Proteomes" id="UP000315400"/>
    </source>
</evidence>
<feature type="transmembrane region" description="Helical" evidence="7">
    <location>
        <begin position="95"/>
        <end position="119"/>
    </location>
</feature>
<name>A0A540VUW9_9GAMM</name>
<organism evidence="8 9">
    <name type="scientific">Spiribacter salinus</name>
    <dbReference type="NCBI Taxonomy" id="1335746"/>
    <lineage>
        <taxon>Bacteria</taxon>
        <taxon>Pseudomonadati</taxon>
        <taxon>Pseudomonadota</taxon>
        <taxon>Gammaproteobacteria</taxon>
        <taxon>Chromatiales</taxon>
        <taxon>Ectothiorhodospiraceae</taxon>
        <taxon>Spiribacter</taxon>
    </lineage>
</organism>
<reference evidence="8 9" key="1">
    <citation type="submission" date="2019-06" db="EMBL/GenBank/DDBJ databases">
        <title>Metagenome assembled Genome of Spiribacter salinus SL48-SHIP from the microbial mat of Salt Lake 48 (Novosibirsk region, Russia).</title>
        <authorList>
            <person name="Shipova A."/>
            <person name="Rozanov A.S."/>
            <person name="Bryanskaya A.V."/>
            <person name="Peltek S.E."/>
        </authorList>
    </citation>
    <scope>NUCLEOTIDE SEQUENCE [LARGE SCALE GENOMIC DNA]</scope>
    <source>
        <strain evidence="8">SL48-SHIP-2</strain>
    </source>
</reference>
<evidence type="ECO:0000256" key="1">
    <source>
        <dbReference type="ARBA" id="ARBA00004141"/>
    </source>
</evidence>
<evidence type="ECO:0000256" key="6">
    <source>
        <dbReference type="ARBA" id="ARBA00023136"/>
    </source>
</evidence>
<dbReference type="EMBL" id="VIFK01000010">
    <property type="protein sequence ID" value="TQF00533.1"/>
    <property type="molecule type" value="Genomic_DNA"/>
</dbReference>
<keyword evidence="4 7" id="KW-0812">Transmembrane</keyword>
<keyword evidence="3" id="KW-1003">Cell membrane</keyword>
<dbReference type="STRING" id="1260251.SPISAL_03565"/>
<dbReference type="GO" id="GO:0016020">
    <property type="term" value="C:membrane"/>
    <property type="evidence" value="ECO:0007669"/>
    <property type="project" value="UniProtKB-SubCell"/>
</dbReference>
<feature type="transmembrane region" description="Helical" evidence="7">
    <location>
        <begin position="34"/>
        <end position="55"/>
    </location>
</feature>
<feature type="transmembrane region" description="Helical" evidence="7">
    <location>
        <begin position="193"/>
        <end position="217"/>
    </location>
</feature>
<keyword evidence="5 7" id="KW-1133">Transmembrane helix</keyword>
<dbReference type="InterPro" id="IPR004776">
    <property type="entry name" value="Mem_transp_PIN-like"/>
</dbReference>
<feature type="transmembrane region" description="Helical" evidence="7">
    <location>
        <begin position="6"/>
        <end position="22"/>
    </location>
</feature>
<sequence length="314" mass="32558">MQAVVNLALPFFALIFTGYLAARGGMLGETTVAGLNTFVFYFALPALLLIETFQAPAATGAVAGLLASYYLPGIGLFGLLLFLGRRLFRLRPADAAIQSLGGVFSNVGFIGLPLIILLYGSEAALPAVLIVMGDTIVMLGLATAVVEGDLGGGRRGLAFLGQIGAGVIRNPIVTAGLVGVTLNLLSAPVPEPILRYGGLLAGAAGPCALFALGATLAGRPMREGATETAYLVSMKLFVHPALVALMAIWVFELPAVWASVAILQAALPIAANVYVLAQRYERRPEQISTAIFISTAASVVTISVLISWLYTAPG</sequence>
<dbReference type="Proteomes" id="UP000315400">
    <property type="component" value="Unassembled WGS sequence"/>
</dbReference>
<keyword evidence="6 7" id="KW-0472">Membrane</keyword>
<accession>A0A540VUW9</accession>
<dbReference type="PANTHER" id="PTHR36838">
    <property type="entry name" value="AUXIN EFFLUX CARRIER FAMILY PROTEIN"/>
    <property type="match status" value="1"/>
</dbReference>
<comment type="caution">
    <text evidence="8">The sequence shown here is derived from an EMBL/GenBank/DDBJ whole genome shotgun (WGS) entry which is preliminary data.</text>
</comment>
<keyword evidence="2" id="KW-0813">Transport</keyword>
<evidence type="ECO:0000256" key="4">
    <source>
        <dbReference type="ARBA" id="ARBA00022692"/>
    </source>
</evidence>
<protein>
    <submittedName>
        <fullName evidence="8">AEC family transporter</fullName>
    </submittedName>
</protein>
<feature type="transmembrane region" description="Helical" evidence="7">
    <location>
        <begin position="257"/>
        <end position="277"/>
    </location>
</feature>
<evidence type="ECO:0000256" key="7">
    <source>
        <dbReference type="SAM" id="Phobius"/>
    </source>
</evidence>
<comment type="subcellular location">
    <subcellularLocation>
        <location evidence="1">Membrane</location>
        <topology evidence="1">Multi-pass membrane protein</topology>
    </subcellularLocation>
</comment>
<feature type="transmembrane region" description="Helical" evidence="7">
    <location>
        <begin position="229"/>
        <end position="251"/>
    </location>
</feature>
<evidence type="ECO:0000256" key="5">
    <source>
        <dbReference type="ARBA" id="ARBA00022989"/>
    </source>
</evidence>
<dbReference type="GO" id="GO:0055085">
    <property type="term" value="P:transmembrane transport"/>
    <property type="evidence" value="ECO:0007669"/>
    <property type="project" value="InterPro"/>
</dbReference>
<dbReference type="PANTHER" id="PTHR36838:SF3">
    <property type="entry name" value="TRANSPORTER AUXIN EFFLUX CARRIER EC FAMILY"/>
    <property type="match status" value="1"/>
</dbReference>
<dbReference type="AlphaFoldDB" id="A0A540VUW9"/>
<feature type="transmembrane region" description="Helical" evidence="7">
    <location>
        <begin position="125"/>
        <end position="146"/>
    </location>
</feature>
<feature type="transmembrane region" description="Helical" evidence="7">
    <location>
        <begin position="61"/>
        <end position="83"/>
    </location>
</feature>
<evidence type="ECO:0000256" key="3">
    <source>
        <dbReference type="ARBA" id="ARBA00022475"/>
    </source>
</evidence>
<feature type="transmembrane region" description="Helical" evidence="7">
    <location>
        <begin position="167"/>
        <end position="187"/>
    </location>
</feature>
<feature type="transmembrane region" description="Helical" evidence="7">
    <location>
        <begin position="289"/>
        <end position="310"/>
    </location>
</feature>
<evidence type="ECO:0000313" key="8">
    <source>
        <dbReference type="EMBL" id="TQF00533.1"/>
    </source>
</evidence>